<reference evidence="14" key="1">
    <citation type="submission" date="2021-11" db="EMBL/GenBank/DDBJ databases">
        <title>Genome sequence.</title>
        <authorList>
            <person name="Sun Q."/>
        </authorList>
    </citation>
    <scope>NUCLEOTIDE SEQUENCE</scope>
    <source>
        <strain evidence="14">JC732</strain>
    </source>
</reference>
<evidence type="ECO:0000256" key="8">
    <source>
        <dbReference type="HAMAP-Rule" id="MF_01925"/>
    </source>
</evidence>
<dbReference type="Gene3D" id="3.40.50.720">
    <property type="entry name" value="NAD(P)-binding Rossmann-like Domain"/>
    <property type="match status" value="1"/>
</dbReference>
<evidence type="ECO:0000256" key="3">
    <source>
        <dbReference type="ARBA" id="ARBA00022490"/>
    </source>
</evidence>
<dbReference type="InterPro" id="IPR008927">
    <property type="entry name" value="6-PGluconate_DH-like_C_sf"/>
</dbReference>
<evidence type="ECO:0000259" key="13">
    <source>
        <dbReference type="Pfam" id="PF14748"/>
    </source>
</evidence>
<dbReference type="SUPFAM" id="SSF48179">
    <property type="entry name" value="6-phosphogluconate dehydrogenase C-terminal domain-like"/>
    <property type="match status" value="1"/>
</dbReference>
<evidence type="ECO:0000259" key="12">
    <source>
        <dbReference type="Pfam" id="PF03807"/>
    </source>
</evidence>
<proteinExistence type="inferred from homology"/>
<accession>A0A9X1SIT6</accession>
<comment type="catalytic activity">
    <reaction evidence="8">
        <text>L-proline + NAD(+) = (S)-1-pyrroline-5-carboxylate + NADH + 2 H(+)</text>
        <dbReference type="Rhea" id="RHEA:14105"/>
        <dbReference type="ChEBI" id="CHEBI:15378"/>
        <dbReference type="ChEBI" id="CHEBI:17388"/>
        <dbReference type="ChEBI" id="CHEBI:57540"/>
        <dbReference type="ChEBI" id="CHEBI:57945"/>
        <dbReference type="ChEBI" id="CHEBI:60039"/>
        <dbReference type="EC" id="1.5.1.2"/>
    </reaction>
</comment>
<evidence type="ECO:0000256" key="7">
    <source>
        <dbReference type="ARBA" id="ARBA00023002"/>
    </source>
</evidence>
<keyword evidence="6 8" id="KW-0521">NADP</keyword>
<dbReference type="Pfam" id="PF14748">
    <property type="entry name" value="P5CR_dimer"/>
    <property type="match status" value="1"/>
</dbReference>
<organism evidence="14 15">
    <name type="scientific">Blastopirellula sediminis</name>
    <dbReference type="NCBI Taxonomy" id="2894196"/>
    <lineage>
        <taxon>Bacteria</taxon>
        <taxon>Pseudomonadati</taxon>
        <taxon>Planctomycetota</taxon>
        <taxon>Planctomycetia</taxon>
        <taxon>Pirellulales</taxon>
        <taxon>Pirellulaceae</taxon>
        <taxon>Blastopirellula</taxon>
    </lineage>
</organism>
<dbReference type="PANTHER" id="PTHR11645:SF0">
    <property type="entry name" value="PYRROLINE-5-CARBOXYLATE REDUCTASE 3"/>
    <property type="match status" value="1"/>
</dbReference>
<evidence type="ECO:0000313" key="15">
    <source>
        <dbReference type="Proteomes" id="UP001139103"/>
    </source>
</evidence>
<feature type="binding site" evidence="10">
    <location>
        <begin position="7"/>
        <end position="12"/>
    </location>
    <ligand>
        <name>NADP(+)</name>
        <dbReference type="ChEBI" id="CHEBI:58349"/>
    </ligand>
</feature>
<keyword evidence="15" id="KW-1185">Reference proteome</keyword>
<dbReference type="SUPFAM" id="SSF51735">
    <property type="entry name" value="NAD(P)-binding Rossmann-fold domains"/>
    <property type="match status" value="1"/>
</dbReference>
<comment type="pathway">
    <text evidence="8 11">Amino-acid biosynthesis; L-proline biosynthesis; L-proline from L-glutamate 5-semialdehyde: step 1/1.</text>
</comment>
<evidence type="ECO:0000256" key="4">
    <source>
        <dbReference type="ARBA" id="ARBA00022605"/>
    </source>
</evidence>
<evidence type="ECO:0000256" key="11">
    <source>
        <dbReference type="RuleBase" id="RU003903"/>
    </source>
</evidence>
<dbReference type="NCBIfam" id="TIGR00112">
    <property type="entry name" value="proC"/>
    <property type="match status" value="1"/>
</dbReference>
<keyword evidence="4 8" id="KW-0028">Amino-acid biosynthesis</keyword>
<dbReference type="RefSeq" id="WP_230224822.1">
    <property type="nucleotide sequence ID" value="NZ_JAJKFT010000010.1"/>
</dbReference>
<evidence type="ECO:0000256" key="9">
    <source>
        <dbReference type="NCBIfam" id="TIGR00112"/>
    </source>
</evidence>
<dbReference type="AlphaFoldDB" id="A0A9X1SIT6"/>
<keyword evidence="7 8" id="KW-0560">Oxidoreductase</keyword>
<dbReference type="EMBL" id="JAJKFT010000010">
    <property type="protein sequence ID" value="MCC9631963.1"/>
    <property type="molecule type" value="Genomic_DNA"/>
</dbReference>
<dbReference type="InterPro" id="IPR053790">
    <property type="entry name" value="P5CR-like_CS"/>
</dbReference>
<dbReference type="InterPro" id="IPR036291">
    <property type="entry name" value="NAD(P)-bd_dom_sf"/>
</dbReference>
<evidence type="ECO:0000256" key="2">
    <source>
        <dbReference type="ARBA" id="ARBA00005525"/>
    </source>
</evidence>
<evidence type="ECO:0000256" key="10">
    <source>
        <dbReference type="PIRSR" id="PIRSR000193-1"/>
    </source>
</evidence>
<name>A0A9X1SIT6_9BACT</name>
<feature type="binding site" evidence="10">
    <location>
        <begin position="70"/>
        <end position="73"/>
    </location>
    <ligand>
        <name>NADP(+)</name>
        <dbReference type="ChEBI" id="CHEBI:58349"/>
    </ligand>
</feature>
<evidence type="ECO:0000256" key="1">
    <source>
        <dbReference type="ARBA" id="ARBA00004496"/>
    </source>
</evidence>
<comment type="similarity">
    <text evidence="2 8 11">Belongs to the pyrroline-5-carboxylate reductase family.</text>
</comment>
<protein>
    <recommendedName>
        <fullName evidence="8 9">Pyrroline-5-carboxylate reductase</fullName>
        <shortName evidence="8">P5C reductase</shortName>
        <shortName evidence="8">P5CR</shortName>
        <ecNumber evidence="8 9">1.5.1.2</ecNumber>
    </recommendedName>
    <alternativeName>
        <fullName evidence="8">PCA reductase</fullName>
    </alternativeName>
</protein>
<keyword evidence="5 8" id="KW-0641">Proline biosynthesis</keyword>
<dbReference type="FunFam" id="1.10.3730.10:FF:000001">
    <property type="entry name" value="Pyrroline-5-carboxylate reductase"/>
    <property type="match status" value="1"/>
</dbReference>
<dbReference type="GO" id="GO:0055129">
    <property type="term" value="P:L-proline biosynthetic process"/>
    <property type="evidence" value="ECO:0007669"/>
    <property type="project" value="UniProtKB-UniRule"/>
</dbReference>
<comment type="function">
    <text evidence="8">Catalyzes the reduction of 1-pyrroline-5-carboxylate (PCA) to L-proline.</text>
</comment>
<sequence>MSKIGFLGAGQMAQALASGFVRADLVHPADIVAVDPFPAALASFGKLVPGAAVSDKAAGLAKEVDVIFLAVKPQMMQAAIAGLGKIGDNILLVSIAAGTSLAKLADWTGSTRIIRVMPNTPCLIGESASAFCTGSGATAEDAALIEQLMGAVGVVRKVDEKLMDAVTGLSGSGPAYVYVLIEALADAGVRVGLPRDAALQLAAQTVRGAAGMVLETGDHPGVLKDRVASPGGTTIAGLQALEAGGFRSAAYDAVVAATARSKELGAE</sequence>
<comment type="caution">
    <text evidence="14">The sequence shown here is derived from an EMBL/GenBank/DDBJ whole genome shotgun (WGS) entry which is preliminary data.</text>
</comment>
<dbReference type="Proteomes" id="UP001139103">
    <property type="component" value="Unassembled WGS sequence"/>
</dbReference>
<dbReference type="Pfam" id="PF03807">
    <property type="entry name" value="F420_oxidored"/>
    <property type="match status" value="1"/>
</dbReference>
<feature type="domain" description="Pyrroline-5-carboxylate reductase catalytic N-terminal" evidence="12">
    <location>
        <begin position="3"/>
        <end position="98"/>
    </location>
</feature>
<evidence type="ECO:0000256" key="6">
    <source>
        <dbReference type="ARBA" id="ARBA00022857"/>
    </source>
</evidence>
<dbReference type="Gene3D" id="1.10.3730.10">
    <property type="entry name" value="ProC C-terminal domain-like"/>
    <property type="match status" value="1"/>
</dbReference>
<dbReference type="InterPro" id="IPR029036">
    <property type="entry name" value="P5CR_dimer"/>
</dbReference>
<dbReference type="InterPro" id="IPR000304">
    <property type="entry name" value="Pyrroline-COOH_reductase"/>
</dbReference>
<feature type="domain" description="Pyrroline-5-carboxylate reductase dimerisation" evidence="13">
    <location>
        <begin position="160"/>
        <end position="264"/>
    </location>
</feature>
<evidence type="ECO:0000313" key="14">
    <source>
        <dbReference type="EMBL" id="MCC9631963.1"/>
    </source>
</evidence>
<keyword evidence="3 8" id="KW-0963">Cytoplasm</keyword>
<dbReference type="PROSITE" id="PS00521">
    <property type="entry name" value="P5CR"/>
    <property type="match status" value="1"/>
</dbReference>
<dbReference type="PIRSF" id="PIRSF000193">
    <property type="entry name" value="Pyrrol-5-carb_rd"/>
    <property type="match status" value="1"/>
</dbReference>
<dbReference type="GO" id="GO:0004735">
    <property type="term" value="F:pyrroline-5-carboxylate reductase activity"/>
    <property type="evidence" value="ECO:0007669"/>
    <property type="project" value="UniProtKB-UniRule"/>
</dbReference>
<dbReference type="InterPro" id="IPR028939">
    <property type="entry name" value="P5C_Rdtase_cat_N"/>
</dbReference>
<gene>
    <name evidence="8 14" type="primary">proC</name>
    <name evidence="14" type="ORF">LOC68_26505</name>
</gene>
<comment type="subcellular location">
    <subcellularLocation>
        <location evidence="1 8">Cytoplasm</location>
    </subcellularLocation>
</comment>
<evidence type="ECO:0000256" key="5">
    <source>
        <dbReference type="ARBA" id="ARBA00022650"/>
    </source>
</evidence>
<dbReference type="EC" id="1.5.1.2" evidence="8 9"/>
<comment type="catalytic activity">
    <reaction evidence="8 11">
        <text>L-proline + NADP(+) = (S)-1-pyrroline-5-carboxylate + NADPH + 2 H(+)</text>
        <dbReference type="Rhea" id="RHEA:14109"/>
        <dbReference type="ChEBI" id="CHEBI:15378"/>
        <dbReference type="ChEBI" id="CHEBI:17388"/>
        <dbReference type="ChEBI" id="CHEBI:57783"/>
        <dbReference type="ChEBI" id="CHEBI:58349"/>
        <dbReference type="ChEBI" id="CHEBI:60039"/>
        <dbReference type="EC" id="1.5.1.2"/>
    </reaction>
</comment>
<dbReference type="FunFam" id="3.40.50.720:FF:000190">
    <property type="entry name" value="Pyrroline-5-carboxylate reductase"/>
    <property type="match status" value="1"/>
</dbReference>
<dbReference type="PANTHER" id="PTHR11645">
    <property type="entry name" value="PYRROLINE-5-CARBOXYLATE REDUCTASE"/>
    <property type="match status" value="1"/>
</dbReference>
<dbReference type="HAMAP" id="MF_01925">
    <property type="entry name" value="P5C_reductase"/>
    <property type="match status" value="1"/>
</dbReference>
<dbReference type="GO" id="GO:0005737">
    <property type="term" value="C:cytoplasm"/>
    <property type="evidence" value="ECO:0007669"/>
    <property type="project" value="UniProtKB-SubCell"/>
</dbReference>